<keyword evidence="2" id="KW-1185">Reference proteome</keyword>
<proteinExistence type="predicted"/>
<comment type="caution">
    <text evidence="1">The sequence shown here is derived from an EMBL/GenBank/DDBJ whole genome shotgun (WGS) entry which is preliminary data.</text>
</comment>
<gene>
    <name evidence="1" type="ORF">CLV59_103654</name>
</gene>
<sequence>MADLNAKFNGSYLNSANSYINIDADLADKYNKGPNKYMPLLIDPNVPMNLANIKAHMQKRMDTFKSRVNLNELYFAGITDEEIIANEKSKAPPIIVMSSGRADWIKIALQNGQNAIDALGGKYTGIVTDELIFINGPVPFYFPKRYTGESAKRNFYIFVHQTEYEWYANELAGFGITVIGWNTQRDNLQADKDYDVCLGFGMSRYAVFQFFKDFFKLPGSPSHKKIWMLDDNLCHIKGFPGFSTCENRNQNAGVGFWVANNLCAQQFFTTMGSKAQGKSIEDEFTNLAVDKPTFIQQGMLWNFAQIADELSFSPYFIASNEDITFGRMLKKYNPSNSYTISGTTILKCQTPAAPSDAVIDPGFVIHKNQKDVIYLCLSDPSNKNNLQVLNTKTKVAKELFEFMGDIDIDVRSKETQSLSFVKSGEQIVRTGMHQTGADIFDAVPEGCFITSGTFYIYRYASTIAPSNS</sequence>
<accession>A0A327W4H5</accession>
<evidence type="ECO:0000313" key="2">
    <source>
        <dbReference type="Proteomes" id="UP000249819"/>
    </source>
</evidence>
<dbReference type="AlphaFoldDB" id="A0A327W4H5"/>
<reference evidence="1 2" key="1">
    <citation type="submission" date="2018-06" db="EMBL/GenBank/DDBJ databases">
        <title>Genomic Encyclopedia of Archaeal and Bacterial Type Strains, Phase II (KMG-II): from individual species to whole genera.</title>
        <authorList>
            <person name="Goeker M."/>
        </authorList>
    </citation>
    <scope>NUCLEOTIDE SEQUENCE [LARGE SCALE GENOMIC DNA]</scope>
    <source>
        <strain evidence="1 2">DSM 29821</strain>
    </source>
</reference>
<dbReference type="OrthoDB" id="674015at2"/>
<dbReference type="RefSeq" id="WP_111592314.1">
    <property type="nucleotide sequence ID" value="NZ_QLMA01000003.1"/>
</dbReference>
<evidence type="ECO:0000313" key="1">
    <source>
        <dbReference type="EMBL" id="RAJ83682.1"/>
    </source>
</evidence>
<name>A0A327W4H5_9BACT</name>
<dbReference type="Proteomes" id="UP000249819">
    <property type="component" value="Unassembled WGS sequence"/>
</dbReference>
<dbReference type="EMBL" id="QLMA01000003">
    <property type="protein sequence ID" value="RAJ83682.1"/>
    <property type="molecule type" value="Genomic_DNA"/>
</dbReference>
<protein>
    <submittedName>
        <fullName evidence="1">Uncharacterized protein</fullName>
    </submittedName>
</protein>
<organism evidence="1 2">
    <name type="scientific">Chitinophaga dinghuensis</name>
    <dbReference type="NCBI Taxonomy" id="1539050"/>
    <lineage>
        <taxon>Bacteria</taxon>
        <taxon>Pseudomonadati</taxon>
        <taxon>Bacteroidota</taxon>
        <taxon>Chitinophagia</taxon>
        <taxon>Chitinophagales</taxon>
        <taxon>Chitinophagaceae</taxon>
        <taxon>Chitinophaga</taxon>
    </lineage>
</organism>